<dbReference type="AlphaFoldDB" id="A0A8H3SC98"/>
<evidence type="ECO:0000313" key="2">
    <source>
        <dbReference type="Proteomes" id="UP000465221"/>
    </source>
</evidence>
<gene>
    <name evidence="1" type="ORF">IFM46972_10441</name>
</gene>
<name>A0A8H3SC98_9EURO</name>
<comment type="caution">
    <text evidence="1">The sequence shown here is derived from an EMBL/GenBank/DDBJ whole genome shotgun (WGS) entry which is preliminary data.</text>
</comment>
<reference evidence="1 2" key="1">
    <citation type="submission" date="2020-01" db="EMBL/GenBank/DDBJ databases">
        <title>Draft genome sequence of Aspergillus udagawae IFM 46972.</title>
        <authorList>
            <person name="Takahashi H."/>
            <person name="Yaguchi T."/>
        </authorList>
    </citation>
    <scope>NUCLEOTIDE SEQUENCE [LARGE SCALE GENOMIC DNA]</scope>
    <source>
        <strain evidence="1 2">IFM 46972</strain>
    </source>
</reference>
<evidence type="ECO:0000313" key="1">
    <source>
        <dbReference type="EMBL" id="GFF56147.1"/>
    </source>
</evidence>
<dbReference type="EMBL" id="BLKC01000132">
    <property type="protein sequence ID" value="GFF56147.1"/>
    <property type="molecule type" value="Genomic_DNA"/>
</dbReference>
<organism evidence="1 2">
    <name type="scientific">Aspergillus udagawae</name>
    <dbReference type="NCBI Taxonomy" id="91492"/>
    <lineage>
        <taxon>Eukaryota</taxon>
        <taxon>Fungi</taxon>
        <taxon>Dikarya</taxon>
        <taxon>Ascomycota</taxon>
        <taxon>Pezizomycotina</taxon>
        <taxon>Eurotiomycetes</taxon>
        <taxon>Eurotiomycetidae</taxon>
        <taxon>Eurotiales</taxon>
        <taxon>Aspergillaceae</taxon>
        <taxon>Aspergillus</taxon>
        <taxon>Aspergillus subgen. Fumigati</taxon>
    </lineage>
</organism>
<proteinExistence type="predicted"/>
<sequence length="147" mass="16026">MCPIAVGAELNSSTFVPTYCIADIAVGGDELQLVELSKKGVDVSTILHRGGIGLQVPREPAGAERLSHYMRFEFLVENAKFGSTPLVHKVVHNTTITDLIAAYEKFVLEAVWIHLLKDFKFTLAPLKRLVRGGGYKKGGKAGSPNFE</sequence>
<accession>A0A8H3SC98</accession>
<protein>
    <submittedName>
        <fullName evidence="1">Uncharacterized protein</fullName>
    </submittedName>
</protein>
<dbReference type="Proteomes" id="UP000465221">
    <property type="component" value="Unassembled WGS sequence"/>
</dbReference>